<proteinExistence type="predicted"/>
<dbReference type="AlphaFoldDB" id="A0AAW2VFM2"/>
<sequence length="238" mass="27013">MGVYVPFFVEGFVIRSLVQGCRRWEMPMIGPVRFEPSPLSGHSVTDAILGGGYFPSFVFVSPSLHLAQGGFVRKSGLCFLPLLIHVFPIIEGADQATSRLRTALNLGEEDVEKVIIPDGLWQIETAYYRLCLVGRLLSRKLVNFEGLSALVRSTIMPVKGMENKQLPPDRFLFRFNHVLDKNQALEGCSWSFEKNILILNGIRVNENPMQVELNWCEFHVHVHEFSLSKMNLRIATFF</sequence>
<accession>A0AAW2VFM2</accession>
<dbReference type="Pfam" id="PF14111">
    <property type="entry name" value="DUF4283"/>
    <property type="match status" value="1"/>
</dbReference>
<gene>
    <name evidence="2" type="ORF">Slati_2972600</name>
</gene>
<organism evidence="2">
    <name type="scientific">Sesamum latifolium</name>
    <dbReference type="NCBI Taxonomy" id="2727402"/>
    <lineage>
        <taxon>Eukaryota</taxon>
        <taxon>Viridiplantae</taxon>
        <taxon>Streptophyta</taxon>
        <taxon>Embryophyta</taxon>
        <taxon>Tracheophyta</taxon>
        <taxon>Spermatophyta</taxon>
        <taxon>Magnoliopsida</taxon>
        <taxon>eudicotyledons</taxon>
        <taxon>Gunneridae</taxon>
        <taxon>Pentapetalae</taxon>
        <taxon>asterids</taxon>
        <taxon>lamiids</taxon>
        <taxon>Lamiales</taxon>
        <taxon>Pedaliaceae</taxon>
        <taxon>Sesamum</taxon>
    </lineage>
</organism>
<name>A0AAW2VFM2_9LAMI</name>
<comment type="caution">
    <text evidence="2">The sequence shown here is derived from an EMBL/GenBank/DDBJ whole genome shotgun (WGS) entry which is preliminary data.</text>
</comment>
<protein>
    <recommendedName>
        <fullName evidence="1">DUF4283 domain-containing protein</fullName>
    </recommendedName>
</protein>
<reference evidence="2" key="1">
    <citation type="submission" date="2020-06" db="EMBL/GenBank/DDBJ databases">
        <authorList>
            <person name="Li T."/>
            <person name="Hu X."/>
            <person name="Zhang T."/>
            <person name="Song X."/>
            <person name="Zhang H."/>
            <person name="Dai N."/>
            <person name="Sheng W."/>
            <person name="Hou X."/>
            <person name="Wei L."/>
        </authorList>
    </citation>
    <scope>NUCLEOTIDE SEQUENCE</scope>
    <source>
        <strain evidence="2">KEN1</strain>
        <tissue evidence="2">Leaf</tissue>
    </source>
</reference>
<reference evidence="2" key="2">
    <citation type="journal article" date="2024" name="Plant">
        <title>Genomic evolution and insights into agronomic trait innovations of Sesamum species.</title>
        <authorList>
            <person name="Miao H."/>
            <person name="Wang L."/>
            <person name="Qu L."/>
            <person name="Liu H."/>
            <person name="Sun Y."/>
            <person name="Le M."/>
            <person name="Wang Q."/>
            <person name="Wei S."/>
            <person name="Zheng Y."/>
            <person name="Lin W."/>
            <person name="Duan Y."/>
            <person name="Cao H."/>
            <person name="Xiong S."/>
            <person name="Wang X."/>
            <person name="Wei L."/>
            <person name="Li C."/>
            <person name="Ma Q."/>
            <person name="Ju M."/>
            <person name="Zhao R."/>
            <person name="Li G."/>
            <person name="Mu C."/>
            <person name="Tian Q."/>
            <person name="Mei H."/>
            <person name="Zhang T."/>
            <person name="Gao T."/>
            <person name="Zhang H."/>
        </authorList>
    </citation>
    <scope>NUCLEOTIDE SEQUENCE</scope>
    <source>
        <strain evidence="2">KEN1</strain>
    </source>
</reference>
<feature type="domain" description="DUF4283" evidence="1">
    <location>
        <begin position="129"/>
        <end position="200"/>
    </location>
</feature>
<dbReference type="EMBL" id="JACGWN010000010">
    <property type="protein sequence ID" value="KAL0427978.1"/>
    <property type="molecule type" value="Genomic_DNA"/>
</dbReference>
<evidence type="ECO:0000259" key="1">
    <source>
        <dbReference type="Pfam" id="PF14111"/>
    </source>
</evidence>
<evidence type="ECO:0000313" key="2">
    <source>
        <dbReference type="EMBL" id="KAL0427978.1"/>
    </source>
</evidence>
<dbReference type="InterPro" id="IPR025558">
    <property type="entry name" value="DUF4283"/>
</dbReference>